<dbReference type="GO" id="GO:0005737">
    <property type="term" value="C:cytoplasm"/>
    <property type="evidence" value="ECO:0007669"/>
    <property type="project" value="UniProtKB-SubCell"/>
</dbReference>
<evidence type="ECO:0000256" key="3">
    <source>
        <dbReference type="ARBA" id="ARBA00009767"/>
    </source>
</evidence>
<evidence type="ECO:0000256" key="5">
    <source>
        <dbReference type="ARBA" id="ARBA00022430"/>
    </source>
</evidence>
<evidence type="ECO:0000313" key="13">
    <source>
        <dbReference type="EMBL" id="SDJ68336.1"/>
    </source>
</evidence>
<dbReference type="InterPro" id="IPR036230">
    <property type="entry name" value="LeuA_allosteric_dom_sf"/>
</dbReference>
<evidence type="ECO:0000313" key="14">
    <source>
        <dbReference type="Proteomes" id="UP000198894"/>
    </source>
</evidence>
<dbReference type="InterPro" id="IPR039371">
    <property type="entry name" value="LeuA_N_DRE-TIM"/>
</dbReference>
<feature type="region of interest" description="Regulatory domain" evidence="10">
    <location>
        <begin position="478"/>
        <end position="599"/>
    </location>
</feature>
<feature type="compositionally biased region" description="Basic and acidic residues" evidence="11">
    <location>
        <begin position="1"/>
        <end position="11"/>
    </location>
</feature>
<evidence type="ECO:0000256" key="7">
    <source>
        <dbReference type="ARBA" id="ARBA00022679"/>
    </source>
</evidence>
<evidence type="ECO:0000256" key="9">
    <source>
        <dbReference type="ARBA" id="ARBA00023304"/>
    </source>
</evidence>
<keyword evidence="10" id="KW-0460">Magnesium</keyword>
<evidence type="ECO:0000256" key="2">
    <source>
        <dbReference type="ARBA" id="ARBA00004689"/>
    </source>
</evidence>
<dbReference type="InterPro" id="IPR013785">
    <property type="entry name" value="Aldolase_TIM"/>
</dbReference>
<keyword evidence="9 10" id="KW-0100">Branched-chain amino acid biosynthesis</keyword>
<sequence>MNAREEIRSDSGEMGQDARAMPGAAQAMPGAAQGMPGAARGMPEAARKYQPYPTVGLTDRVWPSKVIDKAPIWCSVDLRDGNQALIDPMGHERKARMFALLLDMGFKEIEIGFPSASQTDFDFARWCIEEGNVSDDVSLQVLVQCRPELITRTFEALQGATNPIVHFYNSTSELQRRVVFEKDVAGIRRIATDAAKMITDMAAKAGGFYRFEYSPESFTGTELEVALEICNAVTEIMKPTPENKLIINLPSTVEMSTPNIYADRIEWMCRNLDNRENLLISLHPHNDRGTGIATTELGLMAGADRVEGTLFGNGERTGNVDIVTLALNMYTQGVDPELDCSDINRMKDVYEYSNQLKIPERHPYVGELVYTAFSGSHQDAINKGMKALRKANTPYWEVPYLPIDPADVGRNYEAIIRINSQSGKGGIAYVLQADYGLNLPRNLQIEFSQAIQAITDAEGKEVPAKRIYERFLETYVDQPDARLKFLDHHTYPDIEIKGRRAVEAIILDSGKEVTISGSGTGPIDGFVDALSRHVGVPMSVLDYSEHSMQRGSNASAISYVEMEHPGGKLFGAGINTNIVAASLEAVVSAANRIVGRKVD</sequence>
<keyword evidence="8 10" id="KW-0479">Metal-binding</keyword>
<comment type="subunit">
    <text evidence="10">Homodimer.</text>
</comment>
<feature type="binding site" evidence="10">
    <location>
        <position position="319"/>
    </location>
    <ligand>
        <name>Mg(2+)</name>
        <dbReference type="ChEBI" id="CHEBI:18420"/>
    </ligand>
</feature>
<dbReference type="InterPro" id="IPR054692">
    <property type="entry name" value="LeuA-like_post-cat"/>
</dbReference>
<dbReference type="PROSITE" id="PS00816">
    <property type="entry name" value="AIPM_HOMOCIT_SYNTH_2"/>
    <property type="match status" value="1"/>
</dbReference>
<dbReference type="InterPro" id="IPR013709">
    <property type="entry name" value="2-isopropylmalate_synth_dimer"/>
</dbReference>
<dbReference type="AlphaFoldDB" id="A0A1G8VQM3"/>
<dbReference type="Gene3D" id="3.30.160.270">
    <property type="match status" value="1"/>
</dbReference>
<dbReference type="InterPro" id="IPR000891">
    <property type="entry name" value="PYR_CT"/>
</dbReference>
<dbReference type="Pfam" id="PF00682">
    <property type="entry name" value="HMGL-like"/>
    <property type="match status" value="1"/>
</dbReference>
<dbReference type="SMART" id="SM00917">
    <property type="entry name" value="LeuA_dimer"/>
    <property type="match status" value="1"/>
</dbReference>
<feature type="compositionally biased region" description="Low complexity" evidence="11">
    <location>
        <begin position="18"/>
        <end position="42"/>
    </location>
</feature>
<comment type="catalytic activity">
    <reaction evidence="1 10">
        <text>3-methyl-2-oxobutanoate + acetyl-CoA + H2O = (2S)-2-isopropylmalate + CoA + H(+)</text>
        <dbReference type="Rhea" id="RHEA:21524"/>
        <dbReference type="ChEBI" id="CHEBI:1178"/>
        <dbReference type="ChEBI" id="CHEBI:11851"/>
        <dbReference type="ChEBI" id="CHEBI:15377"/>
        <dbReference type="ChEBI" id="CHEBI:15378"/>
        <dbReference type="ChEBI" id="CHEBI:57287"/>
        <dbReference type="ChEBI" id="CHEBI:57288"/>
        <dbReference type="EC" id="2.3.3.13"/>
    </reaction>
</comment>
<organism evidence="13 14">
    <name type="scientific">Mesorhizobium muleiense</name>
    <dbReference type="NCBI Taxonomy" id="1004279"/>
    <lineage>
        <taxon>Bacteria</taxon>
        <taxon>Pseudomonadati</taxon>
        <taxon>Pseudomonadota</taxon>
        <taxon>Alphaproteobacteria</taxon>
        <taxon>Hyphomicrobiales</taxon>
        <taxon>Phyllobacteriaceae</taxon>
        <taxon>Mesorhizobium</taxon>
    </lineage>
</organism>
<evidence type="ECO:0000256" key="6">
    <source>
        <dbReference type="ARBA" id="ARBA00022605"/>
    </source>
</evidence>
<feature type="binding site" evidence="10">
    <location>
        <position position="283"/>
    </location>
    <ligand>
        <name>Mg(2+)</name>
        <dbReference type="ChEBI" id="CHEBI:18420"/>
    </ligand>
</feature>
<evidence type="ECO:0000256" key="11">
    <source>
        <dbReference type="SAM" id="MobiDB-lite"/>
    </source>
</evidence>
<dbReference type="Pfam" id="PF08502">
    <property type="entry name" value="LeuA_dimer"/>
    <property type="match status" value="1"/>
</dbReference>
<keyword evidence="6 10" id="KW-0028">Amino-acid biosynthesis</keyword>
<evidence type="ECO:0000256" key="1">
    <source>
        <dbReference type="ARBA" id="ARBA00000064"/>
    </source>
</evidence>
<dbReference type="Proteomes" id="UP000198894">
    <property type="component" value="Unassembled WGS sequence"/>
</dbReference>
<comment type="similarity">
    <text evidence="3 10">Belongs to the alpha-IPM synthase/homocitrate synthase family. LeuA type 2 subfamily.</text>
</comment>
<keyword evidence="10" id="KW-0963">Cytoplasm</keyword>
<feature type="domain" description="Pyruvate carboxyltransferase" evidence="12">
    <location>
        <begin position="71"/>
        <end position="344"/>
    </location>
</feature>
<dbReference type="GO" id="GO:0009098">
    <property type="term" value="P:L-leucine biosynthetic process"/>
    <property type="evidence" value="ECO:0007669"/>
    <property type="project" value="UniProtKB-UniRule"/>
</dbReference>
<dbReference type="SUPFAM" id="SSF89000">
    <property type="entry name" value="post-HMGL domain-like"/>
    <property type="match status" value="1"/>
</dbReference>
<feature type="binding site" evidence="10">
    <location>
        <position position="80"/>
    </location>
    <ligand>
        <name>Mg(2+)</name>
        <dbReference type="ChEBI" id="CHEBI:18420"/>
    </ligand>
</feature>
<keyword evidence="7 10" id="KW-0808">Transferase</keyword>
<gene>
    <name evidence="10" type="primary">leuA</name>
    <name evidence="13" type="ORF">SAMN05428953_10850</name>
</gene>
<dbReference type="EC" id="2.3.3.13" evidence="4 10"/>
<dbReference type="InterPro" id="IPR002034">
    <property type="entry name" value="AIPM/Hcit_synth_CS"/>
</dbReference>
<dbReference type="Gene3D" id="3.20.20.70">
    <property type="entry name" value="Aldolase class I"/>
    <property type="match status" value="1"/>
</dbReference>
<evidence type="ECO:0000256" key="4">
    <source>
        <dbReference type="ARBA" id="ARBA00012973"/>
    </source>
</evidence>
<comment type="pathway">
    <text evidence="2 10">Amino-acid biosynthesis; L-leucine biosynthesis; L-leucine from 3-methyl-2-oxobutanoate: step 1/4.</text>
</comment>
<dbReference type="GO" id="GO:0003985">
    <property type="term" value="F:acetyl-CoA C-acetyltransferase activity"/>
    <property type="evidence" value="ECO:0007669"/>
    <property type="project" value="UniProtKB-UniRule"/>
</dbReference>
<dbReference type="EMBL" id="FNEE01000008">
    <property type="protein sequence ID" value="SDJ68336.1"/>
    <property type="molecule type" value="Genomic_DNA"/>
</dbReference>
<evidence type="ECO:0000259" key="12">
    <source>
        <dbReference type="PROSITE" id="PS50991"/>
    </source>
</evidence>
<dbReference type="NCBIfam" id="NF002991">
    <property type="entry name" value="PRK03739.1"/>
    <property type="match status" value="1"/>
</dbReference>
<reference evidence="14" key="1">
    <citation type="submission" date="2016-10" db="EMBL/GenBank/DDBJ databases">
        <authorList>
            <person name="Varghese N."/>
            <person name="Submissions S."/>
        </authorList>
    </citation>
    <scope>NUCLEOTIDE SEQUENCE [LARGE SCALE GENOMIC DNA]</scope>
    <source>
        <strain evidence="14">CGMCC 1.11022</strain>
    </source>
</reference>
<dbReference type="GO" id="GO:0000287">
    <property type="term" value="F:magnesium ion binding"/>
    <property type="evidence" value="ECO:0007669"/>
    <property type="project" value="UniProtKB-UniRule"/>
</dbReference>
<dbReference type="NCBIfam" id="TIGR00970">
    <property type="entry name" value="leuA_yeast"/>
    <property type="match status" value="1"/>
</dbReference>
<proteinExistence type="inferred from homology"/>
<comment type="cofactor">
    <cofactor evidence="10">
        <name>Mg(2+)</name>
        <dbReference type="ChEBI" id="CHEBI:18420"/>
    </cofactor>
</comment>
<keyword evidence="5 10" id="KW-0432">Leucine biosynthesis</keyword>
<dbReference type="CDD" id="cd07942">
    <property type="entry name" value="DRE_TIM_LeuA"/>
    <property type="match status" value="1"/>
</dbReference>
<dbReference type="UniPathway" id="UPA00048">
    <property type="reaction ID" value="UER00070"/>
</dbReference>
<dbReference type="SUPFAM" id="SSF51569">
    <property type="entry name" value="Aldolase"/>
    <property type="match status" value="1"/>
</dbReference>
<dbReference type="InterPro" id="IPR005668">
    <property type="entry name" value="IPM_Synthase"/>
</dbReference>
<dbReference type="PROSITE" id="PS50991">
    <property type="entry name" value="PYR_CT"/>
    <property type="match status" value="1"/>
</dbReference>
<dbReference type="Pfam" id="PF22615">
    <property type="entry name" value="IPMS_D2"/>
    <property type="match status" value="1"/>
</dbReference>
<comment type="function">
    <text evidence="10">Catalyzes the condensation of the acetyl group of acetyl-CoA with 3-methyl-2-oxobutanoate (2-ketoisovalerate) to form 3-carboxy-3-hydroxy-4-methylpentanoate (2-isopropylmalate).</text>
</comment>
<evidence type="ECO:0000256" key="10">
    <source>
        <dbReference type="HAMAP-Rule" id="MF_00572"/>
    </source>
</evidence>
<protein>
    <recommendedName>
        <fullName evidence="4 10">2-isopropylmalate synthase</fullName>
        <ecNumber evidence="4 10">2.3.3.13</ecNumber>
    </recommendedName>
    <alternativeName>
        <fullName evidence="10">Alpha-IPM synthase</fullName>
    </alternativeName>
    <alternativeName>
        <fullName evidence="10">Alpha-isopropylmalate synthase</fullName>
    </alternativeName>
</protein>
<feature type="binding site" evidence="10">
    <location>
        <position position="285"/>
    </location>
    <ligand>
        <name>Mg(2+)</name>
        <dbReference type="ChEBI" id="CHEBI:18420"/>
    </ligand>
</feature>
<keyword evidence="14" id="KW-1185">Reference proteome</keyword>
<name>A0A1G8VQM3_9HYPH</name>
<dbReference type="PANTHER" id="PTHR46911:SF1">
    <property type="entry name" value="2-ISOPROPYLMALATE SYNTHASE"/>
    <property type="match status" value="1"/>
</dbReference>
<dbReference type="PANTHER" id="PTHR46911">
    <property type="match status" value="1"/>
</dbReference>
<dbReference type="GO" id="GO:0003852">
    <property type="term" value="F:2-isopropylmalate synthase activity"/>
    <property type="evidence" value="ECO:0007669"/>
    <property type="project" value="UniProtKB-UniRule"/>
</dbReference>
<evidence type="ECO:0000256" key="8">
    <source>
        <dbReference type="ARBA" id="ARBA00022723"/>
    </source>
</evidence>
<accession>A0A1G8VQM3</accession>
<dbReference type="HAMAP" id="MF_00572">
    <property type="entry name" value="LeuA_type2"/>
    <property type="match status" value="1"/>
</dbReference>
<feature type="region of interest" description="Disordered" evidence="11">
    <location>
        <begin position="1"/>
        <end position="42"/>
    </location>
</feature>
<dbReference type="SUPFAM" id="SSF110921">
    <property type="entry name" value="2-isopropylmalate synthase LeuA, allosteric (dimerisation) domain"/>
    <property type="match status" value="1"/>
</dbReference>
<comment type="subcellular location">
    <subcellularLocation>
        <location evidence="10">Cytoplasm</location>
    </subcellularLocation>
</comment>
<dbReference type="PROSITE" id="PS00815">
    <property type="entry name" value="AIPM_HOMOCIT_SYNTH_1"/>
    <property type="match status" value="1"/>
</dbReference>